<protein>
    <submittedName>
        <fullName evidence="1">Uncharacterized protein</fullName>
    </submittedName>
</protein>
<accession>A0ABT5ZX94</accession>
<sequence length="69" mass="7740">MDDRHPPVVVHSPGLAGRRVTINGEYAGRVHRPRELRALLHREGVTPGRVRLDDPSLIEWRGGGPEVWS</sequence>
<dbReference type="EMBL" id="JARJBC010000028">
    <property type="protein sequence ID" value="MDF3293618.1"/>
    <property type="molecule type" value="Genomic_DNA"/>
</dbReference>
<proteinExistence type="predicted"/>
<evidence type="ECO:0000313" key="2">
    <source>
        <dbReference type="Proteomes" id="UP001216579"/>
    </source>
</evidence>
<dbReference type="Proteomes" id="UP001216579">
    <property type="component" value="Unassembled WGS sequence"/>
</dbReference>
<organism evidence="1 2">
    <name type="scientific">Streptomyces silvisoli</name>
    <dbReference type="NCBI Taxonomy" id="3034235"/>
    <lineage>
        <taxon>Bacteria</taxon>
        <taxon>Bacillati</taxon>
        <taxon>Actinomycetota</taxon>
        <taxon>Actinomycetes</taxon>
        <taxon>Kitasatosporales</taxon>
        <taxon>Streptomycetaceae</taxon>
        <taxon>Streptomyces</taxon>
    </lineage>
</organism>
<name>A0ABT5ZX94_9ACTN</name>
<reference evidence="1 2" key="1">
    <citation type="submission" date="2023-03" db="EMBL/GenBank/DDBJ databases">
        <title>Draft genome sequence of Streptomyces sp. RB6PN23 isolated from peat swamp forest in Thailand.</title>
        <authorList>
            <person name="Klaysubun C."/>
            <person name="Duangmal K."/>
        </authorList>
    </citation>
    <scope>NUCLEOTIDE SEQUENCE [LARGE SCALE GENOMIC DNA]</scope>
    <source>
        <strain evidence="1 2">RB6PN23</strain>
    </source>
</reference>
<gene>
    <name evidence="1" type="ORF">P3G67_31265</name>
</gene>
<dbReference type="RefSeq" id="WP_276096506.1">
    <property type="nucleotide sequence ID" value="NZ_JARJBC010000028.1"/>
</dbReference>
<evidence type="ECO:0000313" key="1">
    <source>
        <dbReference type="EMBL" id="MDF3293618.1"/>
    </source>
</evidence>
<comment type="caution">
    <text evidence="1">The sequence shown here is derived from an EMBL/GenBank/DDBJ whole genome shotgun (WGS) entry which is preliminary data.</text>
</comment>
<keyword evidence="2" id="KW-1185">Reference proteome</keyword>